<dbReference type="Proteomes" id="UP001374599">
    <property type="component" value="Unassembled WGS sequence"/>
</dbReference>
<protein>
    <submittedName>
        <fullName evidence="1">Sugar ABC transporter substrate-binding protein</fullName>
    </submittedName>
</protein>
<evidence type="ECO:0000313" key="1">
    <source>
        <dbReference type="EMBL" id="GMQ62694.1"/>
    </source>
</evidence>
<dbReference type="EMBL" id="BTPU01000028">
    <property type="protein sequence ID" value="GMQ62694.1"/>
    <property type="molecule type" value="Genomic_DNA"/>
</dbReference>
<organism evidence="1 2">
    <name type="scientific">Vallitalea maricola</name>
    <dbReference type="NCBI Taxonomy" id="3074433"/>
    <lineage>
        <taxon>Bacteria</taxon>
        <taxon>Bacillati</taxon>
        <taxon>Bacillota</taxon>
        <taxon>Clostridia</taxon>
        <taxon>Lachnospirales</taxon>
        <taxon>Vallitaleaceae</taxon>
        <taxon>Vallitalea</taxon>
    </lineage>
</organism>
<gene>
    <name evidence="1" type="ORF">AN2V17_19260</name>
</gene>
<evidence type="ECO:0000313" key="2">
    <source>
        <dbReference type="Proteomes" id="UP001374599"/>
    </source>
</evidence>
<sequence>MKRLLKSMLSIMIVLTVIFTNVGCSQNKAPEKENNVQDSKENAKEDTKDKETITEDEQKTIAVLIPGPVGYFVAVRKGIDEAAEELGVKVEYADAGWDASKQLSQVEDFITKGVDMIAICAADAVAVVPTIQLANDAKVPIMAFTNAIGTNPTGEYEGLVTYVGQNEIHTGAVCGEIAKKLLGEQGGKIVMIEGSPGTSPQRNRREGFVNAIDSQENMDVVYTQTSNWEKEKAMKIVEDLIQKNQEMDLIFCQDDNSAIGAGKALEEAGMKDDIFVIGLGGSIDGLQAVKDGLLDGTTYMSATEEGYKTIETAVKYLNGEEVEKVTQMIQVEVNKDNVDEFEGEW</sequence>
<proteinExistence type="predicted"/>
<comment type="caution">
    <text evidence="1">The sequence shown here is derived from an EMBL/GenBank/DDBJ whole genome shotgun (WGS) entry which is preliminary data.</text>
</comment>
<keyword evidence="2" id="KW-1185">Reference proteome</keyword>
<accession>A0ACB5UJH2</accession>
<name>A0ACB5UJH2_9FIRM</name>
<reference evidence="1" key="1">
    <citation type="submission" date="2023-09" db="EMBL/GenBank/DDBJ databases">
        <title>Vallitalea sediminicola and Vallitalea maricola sp. nov., anaerobic bacteria isolated from marine sediment.</title>
        <authorList>
            <person name="Hirano S."/>
            <person name="Maeda A."/>
            <person name="Terahara T."/>
            <person name="Mori K."/>
            <person name="Hamada M."/>
            <person name="Matsumoto R."/>
            <person name="Kobayashi T."/>
        </authorList>
    </citation>
    <scope>NUCLEOTIDE SEQUENCE</scope>
    <source>
        <strain evidence="1">AN17-2</strain>
    </source>
</reference>